<dbReference type="CDD" id="cd08646">
    <property type="entry name" value="FMT_core_Met-tRNA-FMT_N"/>
    <property type="match status" value="1"/>
</dbReference>
<dbReference type="Pfam" id="PF00551">
    <property type="entry name" value="Formyl_trans_N"/>
    <property type="match status" value="1"/>
</dbReference>
<evidence type="ECO:0000259" key="10">
    <source>
        <dbReference type="Pfam" id="PF02911"/>
    </source>
</evidence>
<dbReference type="Gene3D" id="3.10.25.10">
    <property type="entry name" value="Formyl transferase, C-terminal domain"/>
    <property type="match status" value="1"/>
</dbReference>
<evidence type="ECO:0000256" key="3">
    <source>
        <dbReference type="ARBA" id="ARBA00012261"/>
    </source>
</evidence>
<evidence type="ECO:0000256" key="5">
    <source>
        <dbReference type="ARBA" id="ARBA00022679"/>
    </source>
</evidence>
<evidence type="ECO:0000256" key="1">
    <source>
        <dbReference type="ARBA" id="ARBA00002606"/>
    </source>
</evidence>
<evidence type="ECO:0000259" key="9">
    <source>
        <dbReference type="Pfam" id="PF00551"/>
    </source>
</evidence>
<accession>A0ABX0WUK9</accession>
<dbReference type="InterPro" id="IPR036477">
    <property type="entry name" value="Formyl_transf_N_sf"/>
</dbReference>
<comment type="function">
    <text evidence="1 8">Attaches a formyl group to the free amino group of methionyl-tRNA(fMet). The formyl group appears to play a dual role in the initiator identity of N-formylmethionyl-tRNA by promoting its recognition by IF2 and preventing the misappropriation of this tRNA by the elongation apparatus.</text>
</comment>
<sequence>MNGIDMTKLRIAFMGTPDFAHVALKDLVAAGHDVVCVYSKPPRPAGRGHKETPSPVHAWAAAQGIEVRHPVSLKSAEEQQAFADLDLDVAVVAAYGLILPKAILDAPKYGCLNIHASLLPRWRGAAPIQRAILAGDDATGVTIMQMDVGLDTGDMLLVGELPITAETYANALHDDLAALGGKMIVEALEKLPKGELVATKQPEEGVTYAAKLERAEAKLDFADDAAALERKIRAFTPWPGAYFELGKERIKVQAAEVIDQSGPVGEILDDKLTIGCGTGALRPTRIQRPGKSVMDTDAVLRGYDKLAKGVKLG</sequence>
<dbReference type="InterPro" id="IPR002376">
    <property type="entry name" value="Formyl_transf_N"/>
</dbReference>
<dbReference type="GO" id="GO:0004479">
    <property type="term" value="F:methionyl-tRNA formyltransferase activity"/>
    <property type="evidence" value="ECO:0007669"/>
    <property type="project" value="UniProtKB-EC"/>
</dbReference>
<dbReference type="NCBIfam" id="TIGR00460">
    <property type="entry name" value="fmt"/>
    <property type="match status" value="1"/>
</dbReference>
<evidence type="ECO:0000256" key="7">
    <source>
        <dbReference type="ARBA" id="ARBA00048558"/>
    </source>
</evidence>
<evidence type="ECO:0000313" key="11">
    <source>
        <dbReference type="EMBL" id="NJB73025.1"/>
    </source>
</evidence>
<dbReference type="SUPFAM" id="SSF53328">
    <property type="entry name" value="Formyltransferase"/>
    <property type="match status" value="1"/>
</dbReference>
<feature type="binding site" evidence="8">
    <location>
        <begin position="117"/>
        <end position="120"/>
    </location>
    <ligand>
        <name>(6S)-5,6,7,8-tetrahydrofolate</name>
        <dbReference type="ChEBI" id="CHEBI:57453"/>
    </ligand>
</feature>
<feature type="domain" description="Formyl transferase C-terminal" evidence="10">
    <location>
        <begin position="211"/>
        <end position="303"/>
    </location>
</feature>
<dbReference type="PANTHER" id="PTHR11138:SF5">
    <property type="entry name" value="METHIONYL-TRNA FORMYLTRANSFERASE, MITOCHONDRIAL"/>
    <property type="match status" value="1"/>
</dbReference>
<dbReference type="InterPro" id="IPR011034">
    <property type="entry name" value="Formyl_transferase-like_C_sf"/>
</dbReference>
<dbReference type="SUPFAM" id="SSF50486">
    <property type="entry name" value="FMT C-terminal domain-like"/>
    <property type="match status" value="1"/>
</dbReference>
<protein>
    <recommendedName>
        <fullName evidence="4 8">Methionyl-tRNA formyltransferase</fullName>
        <ecNumber evidence="3 8">2.1.2.9</ecNumber>
    </recommendedName>
</protein>
<dbReference type="EC" id="2.1.2.9" evidence="3 8"/>
<dbReference type="HAMAP" id="MF_00182">
    <property type="entry name" value="Formyl_trans"/>
    <property type="match status" value="1"/>
</dbReference>
<dbReference type="InterPro" id="IPR005793">
    <property type="entry name" value="Formyl_trans_C"/>
</dbReference>
<evidence type="ECO:0000256" key="6">
    <source>
        <dbReference type="ARBA" id="ARBA00022917"/>
    </source>
</evidence>
<name>A0ABX0WUK9_9PROT</name>
<keyword evidence="5 8" id="KW-0808">Transferase</keyword>
<dbReference type="CDD" id="cd08704">
    <property type="entry name" value="Met_tRNA_FMT_C"/>
    <property type="match status" value="1"/>
</dbReference>
<dbReference type="Pfam" id="PF02911">
    <property type="entry name" value="Formyl_trans_C"/>
    <property type="match status" value="1"/>
</dbReference>
<feature type="domain" description="Formyl transferase N-terminal" evidence="9">
    <location>
        <begin position="10"/>
        <end position="188"/>
    </location>
</feature>
<evidence type="ECO:0000313" key="12">
    <source>
        <dbReference type="Proteomes" id="UP000556869"/>
    </source>
</evidence>
<dbReference type="PANTHER" id="PTHR11138">
    <property type="entry name" value="METHIONYL-TRNA FORMYLTRANSFERASE"/>
    <property type="match status" value="1"/>
</dbReference>
<organism evidence="11 12">
    <name type="scientific">Thalassospira tepidiphila</name>
    <dbReference type="NCBI Taxonomy" id="393657"/>
    <lineage>
        <taxon>Bacteria</taxon>
        <taxon>Pseudomonadati</taxon>
        <taxon>Pseudomonadota</taxon>
        <taxon>Alphaproteobacteria</taxon>
        <taxon>Rhodospirillales</taxon>
        <taxon>Thalassospiraceae</taxon>
        <taxon>Thalassospira</taxon>
    </lineage>
</organism>
<dbReference type="EMBL" id="JAATJD010000001">
    <property type="protein sequence ID" value="NJB73025.1"/>
    <property type="molecule type" value="Genomic_DNA"/>
</dbReference>
<dbReference type="InterPro" id="IPR005794">
    <property type="entry name" value="Fmt"/>
</dbReference>
<gene>
    <name evidence="8" type="primary">fmt</name>
    <name evidence="11" type="ORF">GGR96_000097</name>
</gene>
<comment type="similarity">
    <text evidence="2 8">Belongs to the Fmt family.</text>
</comment>
<evidence type="ECO:0000256" key="2">
    <source>
        <dbReference type="ARBA" id="ARBA00010699"/>
    </source>
</evidence>
<keyword evidence="6 8" id="KW-0648">Protein biosynthesis</keyword>
<reference evidence="11 12" key="1">
    <citation type="submission" date="2020-03" db="EMBL/GenBank/DDBJ databases">
        <title>Genomic Encyclopedia of Type Strains, Phase IV (KMG-IV): sequencing the most valuable type-strain genomes for metagenomic binning, comparative biology and taxonomic classification.</title>
        <authorList>
            <person name="Goeker M."/>
        </authorList>
    </citation>
    <scope>NUCLEOTIDE SEQUENCE [LARGE SCALE GENOMIC DNA]</scope>
    <source>
        <strain evidence="11 12">DSM 18888</strain>
    </source>
</reference>
<comment type="catalytic activity">
    <reaction evidence="7 8">
        <text>L-methionyl-tRNA(fMet) + (6R)-10-formyltetrahydrofolate = N-formyl-L-methionyl-tRNA(fMet) + (6S)-5,6,7,8-tetrahydrofolate + H(+)</text>
        <dbReference type="Rhea" id="RHEA:24380"/>
        <dbReference type="Rhea" id="RHEA-COMP:9952"/>
        <dbReference type="Rhea" id="RHEA-COMP:9953"/>
        <dbReference type="ChEBI" id="CHEBI:15378"/>
        <dbReference type="ChEBI" id="CHEBI:57453"/>
        <dbReference type="ChEBI" id="CHEBI:78530"/>
        <dbReference type="ChEBI" id="CHEBI:78844"/>
        <dbReference type="ChEBI" id="CHEBI:195366"/>
        <dbReference type="EC" id="2.1.2.9"/>
    </reaction>
</comment>
<keyword evidence="12" id="KW-1185">Reference proteome</keyword>
<dbReference type="Proteomes" id="UP000556869">
    <property type="component" value="Unassembled WGS sequence"/>
</dbReference>
<proteinExistence type="inferred from homology"/>
<dbReference type="InterPro" id="IPR041711">
    <property type="entry name" value="Met-tRNA-FMT_N"/>
</dbReference>
<evidence type="ECO:0000256" key="8">
    <source>
        <dbReference type="HAMAP-Rule" id="MF_00182"/>
    </source>
</evidence>
<evidence type="ECO:0000256" key="4">
    <source>
        <dbReference type="ARBA" id="ARBA00016014"/>
    </source>
</evidence>
<dbReference type="PROSITE" id="PS00373">
    <property type="entry name" value="GART"/>
    <property type="match status" value="1"/>
</dbReference>
<dbReference type="InterPro" id="IPR044135">
    <property type="entry name" value="Met-tRNA-FMT_C"/>
</dbReference>
<dbReference type="InterPro" id="IPR001555">
    <property type="entry name" value="GART_AS"/>
</dbReference>
<comment type="caution">
    <text evidence="11">The sequence shown here is derived from an EMBL/GenBank/DDBJ whole genome shotgun (WGS) entry which is preliminary data.</text>
</comment>
<dbReference type="InterPro" id="IPR037022">
    <property type="entry name" value="Formyl_trans_C_sf"/>
</dbReference>
<dbReference type="Gene3D" id="3.40.50.170">
    <property type="entry name" value="Formyl transferase, N-terminal domain"/>
    <property type="match status" value="1"/>
</dbReference>